<evidence type="ECO:0008006" key="6">
    <source>
        <dbReference type="Google" id="ProtNLM"/>
    </source>
</evidence>
<dbReference type="Gene3D" id="3.90.550.20">
    <property type="match status" value="1"/>
</dbReference>
<comment type="caution">
    <text evidence="4">The sequence shown here is derived from an EMBL/GenBank/DDBJ whole genome shotgun (WGS) entry which is preliminary data.</text>
</comment>
<sequence>MSGLTNSIGHSTVLNIGEVTSPLHASNGFNTQPPPYPEATSSAYANAGYPRSRRKSLSHINPNGITRPDPETSPDESYHVNGQTVTLGPHSKGKKKRSRTASFSLPFHRRRRLSNAGWSRWLRFYAAHYLSTRWGQITTLLTFFLFAIFLWRRYYELQLEVSVFSHRWVRTEVDSVSPLRGCFNPPHLSPSYNIQRHNAPNQHILTPGVSLKRGTQCYDFSATIQSSPDIPLEPLIYHTYWRSDLIPFGERHTATLLAFLATQPLTHSKLILWTNGVDVVANNSFVKPFLEKWGRYIEVRAVDMGVLTRGTELEGILSGNDGGGLFDQRAWVDGDAVRLLVLWHYGGIWMDMDQILTRDLHPLTDQEFVTQWDCYDKPYFALNGALMHFRQHSPYLCEAFHIMASSPLPKPNTFTWGSHLYSKLHRRLLANHQKPFAVLPWCFADPRNCRADIRFPDPFGPDPEYWGGRRWDGRGEVGRSGREMFEEKVGYVFTIHLHNQWKKDFTKNGWVSKLLEGYQRTVDSIERHGRTIIRVGTEGDVGEVE</sequence>
<dbReference type="GO" id="GO:0016758">
    <property type="term" value="F:hexosyltransferase activity"/>
    <property type="evidence" value="ECO:0007669"/>
    <property type="project" value="TreeGrafter"/>
</dbReference>
<keyword evidence="3" id="KW-0812">Transmembrane</keyword>
<evidence type="ECO:0000313" key="4">
    <source>
        <dbReference type="EMBL" id="ORX34120.1"/>
    </source>
</evidence>
<organism evidence="4 5">
    <name type="scientific">Kockovaella imperatae</name>
    <dbReference type="NCBI Taxonomy" id="4999"/>
    <lineage>
        <taxon>Eukaryota</taxon>
        <taxon>Fungi</taxon>
        <taxon>Dikarya</taxon>
        <taxon>Basidiomycota</taxon>
        <taxon>Agaricomycotina</taxon>
        <taxon>Tremellomycetes</taxon>
        <taxon>Tremellales</taxon>
        <taxon>Cuniculitremaceae</taxon>
        <taxon>Kockovaella</taxon>
    </lineage>
</organism>
<protein>
    <recommendedName>
        <fullName evidence="6">Glycosyltransferase family 32 protein</fullName>
    </recommendedName>
</protein>
<dbReference type="PANTHER" id="PTHR12042">
    <property type="entry name" value="LACTOSYLCERAMIDE 4-ALPHA-GALACTOSYLTRANSFERASE ALPHA- 1,4-GALACTOSYLTRANSFERASE"/>
    <property type="match status" value="1"/>
</dbReference>
<feature type="transmembrane region" description="Helical" evidence="3">
    <location>
        <begin position="134"/>
        <end position="151"/>
    </location>
</feature>
<evidence type="ECO:0000256" key="3">
    <source>
        <dbReference type="SAM" id="Phobius"/>
    </source>
</evidence>
<dbReference type="GO" id="GO:0016020">
    <property type="term" value="C:membrane"/>
    <property type="evidence" value="ECO:0007669"/>
    <property type="project" value="GOC"/>
</dbReference>
<dbReference type="InterPro" id="IPR007577">
    <property type="entry name" value="GlycoTrfase_DXD_sugar-bd_CS"/>
</dbReference>
<dbReference type="Proteomes" id="UP000193218">
    <property type="component" value="Unassembled WGS sequence"/>
</dbReference>
<dbReference type="STRING" id="4999.A0A1Y1U7W0"/>
<dbReference type="OrthoDB" id="409543at2759"/>
<dbReference type="InterPro" id="IPR051981">
    <property type="entry name" value="Glycosyltransf_32"/>
</dbReference>
<keyword evidence="3" id="KW-1133">Transmembrane helix</keyword>
<dbReference type="AlphaFoldDB" id="A0A1Y1U7W0"/>
<dbReference type="RefSeq" id="XP_021868398.1">
    <property type="nucleotide sequence ID" value="XM_022013634.1"/>
</dbReference>
<gene>
    <name evidence="4" type="ORF">BD324DRAFT_583712</name>
</gene>
<dbReference type="PANTHER" id="PTHR12042:SF21">
    <property type="entry name" value="ALPHA1,4-GALACTOSYLTRANSFERASE 1-RELATED"/>
    <property type="match status" value="1"/>
</dbReference>
<comment type="similarity">
    <text evidence="1">Belongs to the glycosyltransferase 32 family.</text>
</comment>
<dbReference type="GO" id="GO:0006688">
    <property type="term" value="P:glycosphingolipid biosynthetic process"/>
    <property type="evidence" value="ECO:0007669"/>
    <property type="project" value="TreeGrafter"/>
</dbReference>
<reference evidence="4 5" key="1">
    <citation type="submission" date="2017-03" db="EMBL/GenBank/DDBJ databases">
        <title>Widespread Adenine N6-methylation of Active Genes in Fungi.</title>
        <authorList>
            <consortium name="DOE Joint Genome Institute"/>
            <person name="Mondo S.J."/>
            <person name="Dannebaum R.O."/>
            <person name="Kuo R.C."/>
            <person name="Louie K.B."/>
            <person name="Bewick A.J."/>
            <person name="Labutti K."/>
            <person name="Haridas S."/>
            <person name="Kuo A."/>
            <person name="Salamov A."/>
            <person name="Ahrendt S.R."/>
            <person name="Lau R."/>
            <person name="Bowen B.P."/>
            <person name="Lipzen A."/>
            <person name="Sullivan W."/>
            <person name="Andreopoulos W.B."/>
            <person name="Clum A."/>
            <person name="Lindquist E."/>
            <person name="Daum C."/>
            <person name="Northen T.R."/>
            <person name="Ramamoorthy G."/>
            <person name="Schmitz R.J."/>
            <person name="Gryganskyi A."/>
            <person name="Culley D."/>
            <person name="Magnuson J."/>
            <person name="James T.Y."/>
            <person name="O'Malley M.A."/>
            <person name="Stajich J.E."/>
            <person name="Spatafora J.W."/>
            <person name="Visel A."/>
            <person name="Grigoriev I.V."/>
        </authorList>
    </citation>
    <scope>NUCLEOTIDE SEQUENCE [LARGE SCALE GENOMIC DNA]</scope>
    <source>
        <strain evidence="4 5">NRRL Y-17943</strain>
    </source>
</reference>
<dbReference type="SUPFAM" id="SSF53448">
    <property type="entry name" value="Nucleotide-diphospho-sugar transferases"/>
    <property type="match status" value="1"/>
</dbReference>
<feature type="region of interest" description="Disordered" evidence="2">
    <location>
        <begin position="24"/>
        <end position="43"/>
    </location>
</feature>
<evidence type="ECO:0000256" key="2">
    <source>
        <dbReference type="SAM" id="MobiDB-lite"/>
    </source>
</evidence>
<feature type="region of interest" description="Disordered" evidence="2">
    <location>
        <begin position="51"/>
        <end position="101"/>
    </location>
</feature>
<dbReference type="GeneID" id="33555442"/>
<name>A0A1Y1U7W0_9TREE</name>
<dbReference type="InterPro" id="IPR029044">
    <property type="entry name" value="Nucleotide-diphossugar_trans"/>
</dbReference>
<evidence type="ECO:0000256" key="1">
    <source>
        <dbReference type="ARBA" id="ARBA00009003"/>
    </source>
</evidence>
<dbReference type="InParanoid" id="A0A1Y1U7W0"/>
<proteinExistence type="inferred from homology"/>
<accession>A0A1Y1U7W0</accession>
<dbReference type="EMBL" id="NBSH01000015">
    <property type="protein sequence ID" value="ORX34120.1"/>
    <property type="molecule type" value="Genomic_DNA"/>
</dbReference>
<dbReference type="Pfam" id="PF04488">
    <property type="entry name" value="Gly_transf_sug"/>
    <property type="match status" value="1"/>
</dbReference>
<evidence type="ECO:0000313" key="5">
    <source>
        <dbReference type="Proteomes" id="UP000193218"/>
    </source>
</evidence>
<keyword evidence="5" id="KW-1185">Reference proteome</keyword>
<keyword evidence="3" id="KW-0472">Membrane</keyword>